<evidence type="ECO:0000256" key="3">
    <source>
        <dbReference type="SAM" id="MobiDB-lite"/>
    </source>
</evidence>
<dbReference type="InterPro" id="IPR036412">
    <property type="entry name" value="HAD-like_sf"/>
</dbReference>
<dbReference type="PROSITE" id="PS51166">
    <property type="entry name" value="CBM20"/>
    <property type="match status" value="1"/>
</dbReference>
<organism evidence="5 6">
    <name type="scientific">Aphanomyces invadans</name>
    <dbReference type="NCBI Taxonomy" id="157072"/>
    <lineage>
        <taxon>Eukaryota</taxon>
        <taxon>Sar</taxon>
        <taxon>Stramenopiles</taxon>
        <taxon>Oomycota</taxon>
        <taxon>Saprolegniomycetes</taxon>
        <taxon>Saprolegniales</taxon>
        <taxon>Verrucalvaceae</taxon>
        <taxon>Aphanomyces</taxon>
    </lineage>
</organism>
<dbReference type="GO" id="GO:0005992">
    <property type="term" value="P:trehalose biosynthetic process"/>
    <property type="evidence" value="ECO:0007669"/>
    <property type="project" value="InterPro"/>
</dbReference>
<dbReference type="SUPFAM" id="SSF49452">
    <property type="entry name" value="Starch-binding domain-like"/>
    <property type="match status" value="1"/>
</dbReference>
<dbReference type="InterPro" id="IPR013783">
    <property type="entry name" value="Ig-like_fold"/>
</dbReference>
<feature type="non-terminal residue" evidence="5">
    <location>
        <position position="1"/>
    </location>
</feature>
<dbReference type="Pfam" id="PF00982">
    <property type="entry name" value="Glyco_transf_20"/>
    <property type="match status" value="1"/>
</dbReference>
<comment type="caution">
    <text evidence="5">The sequence shown here is derived from an EMBL/GenBank/DDBJ whole genome shotgun (WGS) entry which is preliminary data.</text>
</comment>
<feature type="compositionally biased region" description="Basic and acidic residues" evidence="3">
    <location>
        <begin position="1"/>
        <end position="18"/>
    </location>
</feature>
<dbReference type="Gene3D" id="2.60.40.10">
    <property type="entry name" value="Immunoglobulins"/>
    <property type="match status" value="1"/>
</dbReference>
<dbReference type="EMBL" id="QUSY01000282">
    <property type="protein sequence ID" value="RHY30714.1"/>
    <property type="molecule type" value="Genomic_DNA"/>
</dbReference>
<protein>
    <recommendedName>
        <fullName evidence="4">CBM20 domain-containing protein</fullName>
    </recommendedName>
</protein>
<keyword evidence="6" id="KW-1185">Reference proteome</keyword>
<evidence type="ECO:0000256" key="2">
    <source>
        <dbReference type="ARBA" id="ARBA00006330"/>
    </source>
</evidence>
<dbReference type="Pfam" id="PF00686">
    <property type="entry name" value="CBM_20"/>
    <property type="match status" value="1"/>
</dbReference>
<dbReference type="InterPro" id="IPR003337">
    <property type="entry name" value="Trehalose_PPase"/>
</dbReference>
<dbReference type="VEuPathDB" id="FungiDB:H310_14448"/>
<dbReference type="Gene3D" id="3.40.50.1000">
    <property type="entry name" value="HAD superfamily/HAD-like"/>
    <property type="match status" value="2"/>
</dbReference>
<dbReference type="GO" id="GO:0004805">
    <property type="term" value="F:trehalose-phosphatase activity"/>
    <property type="evidence" value="ECO:0007669"/>
    <property type="project" value="TreeGrafter"/>
</dbReference>
<reference evidence="5 6" key="1">
    <citation type="submission" date="2018-08" db="EMBL/GenBank/DDBJ databases">
        <title>Aphanomyces genome sequencing and annotation.</title>
        <authorList>
            <person name="Minardi D."/>
            <person name="Oidtmann B."/>
            <person name="Van Der Giezen M."/>
            <person name="Studholme D.J."/>
        </authorList>
    </citation>
    <scope>NUCLEOTIDE SEQUENCE [LARGE SCALE GENOMIC DNA]</scope>
    <source>
        <strain evidence="5 6">NJM0002</strain>
    </source>
</reference>
<proteinExistence type="inferred from homology"/>
<comment type="similarity">
    <text evidence="2">In the C-terminal section; belongs to the trehalose phosphatase family.</text>
</comment>
<evidence type="ECO:0000313" key="5">
    <source>
        <dbReference type="EMBL" id="RHY30714.1"/>
    </source>
</evidence>
<gene>
    <name evidence="5" type="ORF">DYB32_004078</name>
</gene>
<dbReference type="GO" id="GO:2001070">
    <property type="term" value="F:starch binding"/>
    <property type="evidence" value="ECO:0007669"/>
    <property type="project" value="InterPro"/>
</dbReference>
<feature type="region of interest" description="Disordered" evidence="3">
    <location>
        <begin position="1"/>
        <end position="55"/>
    </location>
</feature>
<dbReference type="FunFam" id="3.40.50.1000:FF:000052">
    <property type="entry name" value="Alpha,alpha-trehalose-phosphate synthase [UDP-forming] 6"/>
    <property type="match status" value="1"/>
</dbReference>
<dbReference type="AlphaFoldDB" id="A0A418AYJ5"/>
<evidence type="ECO:0000259" key="4">
    <source>
        <dbReference type="PROSITE" id="PS51166"/>
    </source>
</evidence>
<accession>A0A418AYJ5</accession>
<feature type="region of interest" description="Disordered" evidence="3">
    <location>
        <begin position="185"/>
        <end position="238"/>
    </location>
</feature>
<dbReference type="SUPFAM" id="SSF53756">
    <property type="entry name" value="UDP-Glycosyltransferase/glycogen phosphorylase"/>
    <property type="match status" value="1"/>
</dbReference>
<comment type="similarity">
    <text evidence="1">In the N-terminal section; belongs to the glycosyltransferase 20 family.</text>
</comment>
<evidence type="ECO:0000313" key="6">
    <source>
        <dbReference type="Proteomes" id="UP000285060"/>
    </source>
</evidence>
<sequence length="1097" mass="121616">SRTMAKRGDDDQLDREIEAVAAEAAKPDPGKLRKKSTPRLHLPDDMKNHHAGGDVNAGTFTRVHLRVRAETRFGEELHCSGASYTMGQYKPSESIELVTSPEEYPVWRTVKPLILPRGIAHKYMYAVFSGGMFANWEPIDCDRHVVPQGRDMTISEDYGTFDLNSVLVPSASSSSVFVRAPASTASSTSKASSPSRQPASADAPVSSLSRSKSLQRFQRNKVKLQPRTASRDTPADFKPSNPDSTLFLVCYHLPIDIAKDPVTGIWTATWNKDSLIARSENSIAESMKVKWVGCITTEVSVSPPGGGRSTVVPMTDADIAAITAVLAAMDAFAVFLPPTLAHRHYQGYCKSKLWPMFHNVDILDIYSSVWEEDLHQANHDLWWESYTAVNSQLAHAVAAAAAPHDTVWAHDYHLLLFPKVLQDYFVSANKPRPHMVFFLHVPFPTSEIFRELSNGPALLEGVLAVDVVGFHTFDHARHFLNACKRFLGYVFCPSCECLCRPVRLTYQSQSGVNLGVDYKGRNVVIAISHVGIEKNLIQDAVHWPGVVAAATALRAKHKGKVLLAGVDVCQRLSGIPLKLLAFEQFFNQCPAWKDKLALVQRVHLTGSRQGDVFSHEIQQLVHRITASHGADVIDYEESTKPLALADRLALWLACDILIVTSIRGGLNLHPLEFVFAKGASKASDMHAKAGVVLLSEFSACCCVLNGGLRINPWNITEVVNSLDRAINMSNDERLGRRARDLPYITNQPASNWTKQVLSILQESLDIDADELSGALDFRKLDPIKIKHAYDASRRRVFLLDYGGTLIARENMPMYMKKDFTAVSGKIPTPRMLQALQTLCADPRNSVFVVSGVSQVNLTHVLGHIPSLGIAAHNGALFSWAKSIRFGTPNEDVQGNEGDPAPEDDTSTTRAWYHHRLVEYDWSPVRELVDPILRTYCSRTNGSVIRYMDQGIAWNFRSCDPEWGHLQSTSLQADLEDVLKDVPVAIVRKKGLLEIVPEGLHKGVVARHILTLDAETHGGHPDFIFSIGDDTTDETMFKAIYEHYAERSDESMHGRPDSTPSLHHVYTCTVGKKPSNAHLFVHHVDDVEELLHTLSSLP</sequence>
<dbReference type="Gene3D" id="3.40.50.2000">
    <property type="entry name" value="Glycogen Phosphorylase B"/>
    <property type="match status" value="2"/>
</dbReference>
<dbReference type="InterPro" id="IPR023214">
    <property type="entry name" value="HAD_sf"/>
</dbReference>
<dbReference type="Proteomes" id="UP000285060">
    <property type="component" value="Unassembled WGS sequence"/>
</dbReference>
<dbReference type="PANTHER" id="PTHR10788:SF109">
    <property type="entry name" value="CBM20 DOMAIN-CONTAINING PROTEIN"/>
    <property type="match status" value="1"/>
</dbReference>
<dbReference type="SUPFAM" id="SSF56784">
    <property type="entry name" value="HAD-like"/>
    <property type="match status" value="1"/>
</dbReference>
<dbReference type="InterPro" id="IPR002044">
    <property type="entry name" value="CBM20"/>
</dbReference>
<name>A0A418AYJ5_9STRA</name>
<dbReference type="GO" id="GO:0005829">
    <property type="term" value="C:cytosol"/>
    <property type="evidence" value="ECO:0007669"/>
    <property type="project" value="TreeGrafter"/>
</dbReference>
<evidence type="ECO:0000256" key="1">
    <source>
        <dbReference type="ARBA" id="ARBA00005409"/>
    </source>
</evidence>
<dbReference type="Pfam" id="PF02358">
    <property type="entry name" value="Trehalose_PPase"/>
    <property type="match status" value="1"/>
</dbReference>
<dbReference type="PANTHER" id="PTHR10788">
    <property type="entry name" value="TREHALOSE-6-PHOSPHATE SYNTHASE"/>
    <property type="match status" value="1"/>
</dbReference>
<feature type="compositionally biased region" description="Polar residues" evidence="3">
    <location>
        <begin position="206"/>
        <end position="217"/>
    </location>
</feature>
<dbReference type="InterPro" id="IPR013784">
    <property type="entry name" value="Carb-bd-like_fold"/>
</dbReference>
<dbReference type="InterPro" id="IPR001830">
    <property type="entry name" value="Glyco_trans_20"/>
</dbReference>
<feature type="compositionally biased region" description="Basic and acidic residues" evidence="3">
    <location>
        <begin position="41"/>
        <end position="52"/>
    </location>
</feature>
<feature type="compositionally biased region" description="Low complexity" evidence="3">
    <location>
        <begin position="185"/>
        <end position="195"/>
    </location>
</feature>
<feature type="domain" description="CBM20" evidence="4">
    <location>
        <begin position="55"/>
        <end position="163"/>
    </location>
</feature>